<feature type="binding site" evidence="8">
    <location>
        <position position="88"/>
    </location>
    <ligand>
        <name>Fe cation</name>
        <dbReference type="ChEBI" id="CHEBI:24875"/>
        <label>1</label>
    </ligand>
</feature>
<protein>
    <recommendedName>
        <fullName evidence="8">5-demethoxyubiquinone hydroxylase, mitochondrial</fullName>
        <shortName evidence="8">DMQ hydroxylase</shortName>
        <ecNumber evidence="8">1.14.99.60</ecNumber>
    </recommendedName>
    <alternativeName>
        <fullName evidence="8">Ubiquinone biosynthesis monooxygenase COQ7</fullName>
    </alternativeName>
</protein>
<dbReference type="STRING" id="133383.A0A1R0GRM4"/>
<dbReference type="Proteomes" id="UP000187455">
    <property type="component" value="Unassembled WGS sequence"/>
</dbReference>
<comment type="similarity">
    <text evidence="8">Belongs to the COQ7 family.</text>
</comment>
<evidence type="ECO:0000256" key="4">
    <source>
        <dbReference type="ARBA" id="ARBA00023002"/>
    </source>
</evidence>
<dbReference type="GO" id="GO:0046872">
    <property type="term" value="F:metal ion binding"/>
    <property type="evidence" value="ECO:0007669"/>
    <property type="project" value="UniProtKB-KW"/>
</dbReference>
<evidence type="ECO:0000256" key="6">
    <source>
        <dbReference type="ARBA" id="ARBA00023033"/>
    </source>
</evidence>
<keyword evidence="5 8" id="KW-0408">Iron</keyword>
<feature type="region of interest" description="Disordered" evidence="9">
    <location>
        <begin position="35"/>
        <end position="70"/>
    </location>
</feature>
<dbReference type="HAMAP" id="MF_01658">
    <property type="entry name" value="COQ7"/>
    <property type="match status" value="1"/>
</dbReference>
<keyword evidence="11" id="KW-1185">Reference proteome</keyword>
<comment type="catalytic activity">
    <reaction evidence="8">
        <text>a 5-methoxy-2-methyl-3-(all-trans-polyprenyl)benzene-1,4-diol + AH2 + O2 = a 3-demethylubiquinol + A + H2O</text>
        <dbReference type="Rhea" id="RHEA:50908"/>
        <dbReference type="Rhea" id="RHEA-COMP:10859"/>
        <dbReference type="Rhea" id="RHEA-COMP:10914"/>
        <dbReference type="ChEBI" id="CHEBI:13193"/>
        <dbReference type="ChEBI" id="CHEBI:15377"/>
        <dbReference type="ChEBI" id="CHEBI:15379"/>
        <dbReference type="ChEBI" id="CHEBI:17499"/>
        <dbReference type="ChEBI" id="CHEBI:84167"/>
        <dbReference type="ChEBI" id="CHEBI:84422"/>
        <dbReference type="EC" id="1.14.99.60"/>
    </reaction>
</comment>
<feature type="compositionally biased region" description="Polar residues" evidence="9">
    <location>
        <begin position="42"/>
        <end position="68"/>
    </location>
</feature>
<evidence type="ECO:0000313" key="11">
    <source>
        <dbReference type="Proteomes" id="UP000187455"/>
    </source>
</evidence>
<comment type="subcellular location">
    <subcellularLocation>
        <location evidence="8">Mitochondrion inner membrane</location>
        <topology evidence="8">Peripheral membrane protein</topology>
        <orientation evidence="8">Matrix side</orientation>
    </subcellularLocation>
</comment>
<reference evidence="10 11" key="1">
    <citation type="journal article" date="2016" name="Mol. Biol. Evol.">
        <title>Genome-Wide Survey of Gut Fungi (Harpellales) Reveals the First Horizontally Transferred Ubiquitin Gene from a Mosquito Host.</title>
        <authorList>
            <person name="Wang Y."/>
            <person name="White M.M."/>
            <person name="Kvist S."/>
            <person name="Moncalvo J.M."/>
        </authorList>
    </citation>
    <scope>NUCLEOTIDE SEQUENCE [LARGE SCALE GENOMIC DNA]</scope>
    <source>
        <strain evidence="10 11">ALG-7-W6</strain>
    </source>
</reference>
<feature type="binding site" evidence="8">
    <location>
        <position position="241"/>
    </location>
    <ligand>
        <name>Fe cation</name>
        <dbReference type="ChEBI" id="CHEBI:24875"/>
        <label>1</label>
    </ligand>
</feature>
<dbReference type="CDD" id="cd01042">
    <property type="entry name" value="DMQH"/>
    <property type="match status" value="1"/>
</dbReference>
<dbReference type="GO" id="GO:0016709">
    <property type="term" value="F:oxidoreductase activity, acting on paired donors, with incorporation or reduction of molecular oxygen, NAD(P)H as one donor, and incorporation of one atom of oxygen"/>
    <property type="evidence" value="ECO:0007669"/>
    <property type="project" value="UniProtKB-UniRule"/>
</dbReference>
<feature type="binding site" evidence="8">
    <location>
        <position position="171"/>
    </location>
    <ligand>
        <name>Fe cation</name>
        <dbReference type="ChEBI" id="CHEBI:24875"/>
        <label>2</label>
    </ligand>
</feature>
<feature type="binding site" evidence="8">
    <location>
        <position position="119"/>
    </location>
    <ligand>
        <name>Fe cation</name>
        <dbReference type="ChEBI" id="CHEBI:24875"/>
        <label>1</label>
    </ligand>
</feature>
<dbReference type="OrthoDB" id="275371at2759"/>
<dbReference type="UniPathway" id="UPA00232"/>
<dbReference type="SUPFAM" id="SSF47240">
    <property type="entry name" value="Ferritin-like"/>
    <property type="match status" value="1"/>
</dbReference>
<name>A0A1R0GRM4_9FUNG</name>
<keyword evidence="2 8" id="KW-0831">Ubiquinone biosynthesis</keyword>
<feature type="region of interest" description="Disordered" evidence="9">
    <location>
        <begin position="196"/>
        <end position="217"/>
    </location>
</feature>
<dbReference type="GO" id="GO:0006744">
    <property type="term" value="P:ubiquinone biosynthetic process"/>
    <property type="evidence" value="ECO:0007669"/>
    <property type="project" value="UniProtKB-UniRule"/>
</dbReference>
<dbReference type="PANTHER" id="PTHR11237">
    <property type="entry name" value="COENZYME Q10 BIOSYNTHESIS PROTEIN 7"/>
    <property type="match status" value="1"/>
</dbReference>
<dbReference type="EMBL" id="LSSL01004306">
    <property type="protein sequence ID" value="OLY79553.1"/>
    <property type="molecule type" value="Genomic_DNA"/>
</dbReference>
<evidence type="ECO:0000256" key="8">
    <source>
        <dbReference type="HAMAP-Rule" id="MF_03194"/>
    </source>
</evidence>
<feature type="binding site" evidence="8">
    <location>
        <position position="241"/>
    </location>
    <ligand>
        <name>Fe cation</name>
        <dbReference type="ChEBI" id="CHEBI:24875"/>
        <label>2</label>
    </ligand>
</feature>
<comment type="cofactor">
    <cofactor evidence="8">
        <name>Fe cation</name>
        <dbReference type="ChEBI" id="CHEBI:24875"/>
    </cofactor>
    <text evidence="8">Binds 2 iron ions per subunit.</text>
</comment>
<proteinExistence type="inferred from homology"/>
<evidence type="ECO:0000313" key="10">
    <source>
        <dbReference type="EMBL" id="OLY79553.1"/>
    </source>
</evidence>
<comment type="function">
    <text evidence="8">Catalyzes the hydroxylation of 2-polyprenyl-3-methyl-6-methoxy-1,4-benzoquinol (DMQH2) during ubiquinone biosynthesis. Has also a structural role in the COQ enzyme complex, stabilizing other COQ polypeptides.</text>
</comment>
<dbReference type="InterPro" id="IPR009078">
    <property type="entry name" value="Ferritin-like_SF"/>
</dbReference>
<keyword evidence="7 8" id="KW-0472">Membrane</keyword>
<keyword evidence="4 8" id="KW-0560">Oxidoreductase</keyword>
<feature type="binding site" evidence="8">
    <location>
        <position position="119"/>
    </location>
    <ligand>
        <name>Fe cation</name>
        <dbReference type="ChEBI" id="CHEBI:24875"/>
        <label>2</label>
    </ligand>
</feature>
<accession>A0A1R0GRM4</accession>
<dbReference type="GO" id="GO:0031314">
    <property type="term" value="C:extrinsic component of mitochondrial inner membrane"/>
    <property type="evidence" value="ECO:0007669"/>
    <property type="project" value="UniProtKB-UniRule"/>
</dbReference>
<evidence type="ECO:0000256" key="5">
    <source>
        <dbReference type="ARBA" id="ARBA00023004"/>
    </source>
</evidence>
<keyword evidence="3 8" id="KW-0479">Metal-binding</keyword>
<dbReference type="GO" id="GO:0008682">
    <property type="term" value="F:3-demethoxyubiquinol 3-hydroxylase activity"/>
    <property type="evidence" value="ECO:0007669"/>
    <property type="project" value="UniProtKB-EC"/>
</dbReference>
<sequence>MFARISVKVCRKGNKGFRPAFSALGTGKTNWALSPSHIVNGPSRSLTTSQTSLNQEPRSESPASTHSGVSEEDLQMIQKFIRVDQAGETAAVWIYRGQMAILGRDPQLNSLLLDMKEQEKVHLNSFNKKIGRFNARPTVLQPISAIGGFALGVFTAMLGPKAAMACTEAVETSIGNHYNNQLRELVHLRGKLNSQPESAESSLADSESKAPQNPYLETRVNVSESDITQLMDDIKLFRDQELEHLDTAVENGAHSSVLYNTLSTSIQMGCKAAIYACERI</sequence>
<evidence type="ECO:0000256" key="1">
    <source>
        <dbReference type="ARBA" id="ARBA00004749"/>
    </source>
</evidence>
<comment type="caution">
    <text evidence="10">The sequence shown here is derived from an EMBL/GenBank/DDBJ whole genome shotgun (WGS) entry which is preliminary data.</text>
</comment>
<evidence type="ECO:0000256" key="9">
    <source>
        <dbReference type="SAM" id="MobiDB-lite"/>
    </source>
</evidence>
<evidence type="ECO:0000256" key="7">
    <source>
        <dbReference type="ARBA" id="ARBA00023136"/>
    </source>
</evidence>
<feature type="binding site" evidence="8">
    <location>
        <position position="244"/>
    </location>
    <ligand>
        <name>Fe cation</name>
        <dbReference type="ChEBI" id="CHEBI:24875"/>
        <label>2</label>
    </ligand>
</feature>
<gene>
    <name evidence="8" type="primary">COQ7</name>
    <name evidence="10" type="ORF">AYI68_g6375</name>
</gene>
<evidence type="ECO:0000256" key="3">
    <source>
        <dbReference type="ARBA" id="ARBA00022723"/>
    </source>
</evidence>
<keyword evidence="6 8" id="KW-0503">Monooxygenase</keyword>
<dbReference type="Pfam" id="PF03232">
    <property type="entry name" value="COQ7"/>
    <property type="match status" value="1"/>
</dbReference>
<keyword evidence="10" id="KW-0830">Ubiquinone</keyword>
<evidence type="ECO:0000256" key="2">
    <source>
        <dbReference type="ARBA" id="ARBA00022688"/>
    </source>
</evidence>
<comment type="subunit">
    <text evidence="8">Component of a multi-subunit COQ enzyme complex, composed of at least COQ3, COQ4, COQ5, COQ6, COQ7 and COQ9.</text>
</comment>
<keyword evidence="8" id="KW-0496">Mitochondrion</keyword>
<comment type="pathway">
    <text evidence="1 8">Cofactor biosynthesis; ubiquinone biosynthesis.</text>
</comment>
<keyword evidence="8" id="KW-0999">Mitochondrion inner membrane</keyword>
<feature type="binding site" evidence="8">
    <location>
        <position position="122"/>
    </location>
    <ligand>
        <name>Fe cation</name>
        <dbReference type="ChEBI" id="CHEBI:24875"/>
        <label>1</label>
    </ligand>
</feature>
<dbReference type="AlphaFoldDB" id="A0A1R0GRM4"/>
<dbReference type="PANTHER" id="PTHR11237:SF4">
    <property type="entry name" value="5-DEMETHOXYUBIQUINONE HYDROXYLASE, MITOCHONDRIAL"/>
    <property type="match status" value="1"/>
</dbReference>
<organism evidence="10 11">
    <name type="scientific">Smittium mucronatum</name>
    <dbReference type="NCBI Taxonomy" id="133383"/>
    <lineage>
        <taxon>Eukaryota</taxon>
        <taxon>Fungi</taxon>
        <taxon>Fungi incertae sedis</taxon>
        <taxon>Zoopagomycota</taxon>
        <taxon>Kickxellomycotina</taxon>
        <taxon>Harpellomycetes</taxon>
        <taxon>Harpellales</taxon>
        <taxon>Legeriomycetaceae</taxon>
        <taxon>Smittium</taxon>
    </lineage>
</organism>
<dbReference type="InterPro" id="IPR011566">
    <property type="entry name" value="Ubq_synth_Coq7"/>
</dbReference>
<dbReference type="EC" id="1.14.99.60" evidence="8"/>